<feature type="compositionally biased region" description="Basic and acidic residues" evidence="1">
    <location>
        <begin position="1"/>
        <end position="11"/>
    </location>
</feature>
<dbReference type="RefSeq" id="XP_011386025.1">
    <property type="nucleotide sequence ID" value="XM_011387723.1"/>
</dbReference>
<dbReference type="AlphaFoldDB" id="A0A0D1EB97"/>
<dbReference type="EMBL" id="CM003140">
    <property type="protein sequence ID" value="KIS71610.1"/>
    <property type="molecule type" value="Genomic_DNA"/>
</dbReference>
<protein>
    <submittedName>
        <fullName evidence="2">Uncharacterized protein</fullName>
    </submittedName>
</protein>
<dbReference type="GeneID" id="23561459"/>
<organism evidence="2 3">
    <name type="scientific">Mycosarcoma maydis</name>
    <name type="common">Corn smut fungus</name>
    <name type="synonym">Ustilago maydis</name>
    <dbReference type="NCBI Taxonomy" id="5270"/>
    <lineage>
        <taxon>Eukaryota</taxon>
        <taxon>Fungi</taxon>
        <taxon>Dikarya</taxon>
        <taxon>Basidiomycota</taxon>
        <taxon>Ustilaginomycotina</taxon>
        <taxon>Ustilaginomycetes</taxon>
        <taxon>Ustilaginales</taxon>
        <taxon>Ustilaginaceae</taxon>
        <taxon>Mycosarcoma</taxon>
    </lineage>
</organism>
<evidence type="ECO:0000313" key="3">
    <source>
        <dbReference type="Proteomes" id="UP000000561"/>
    </source>
</evidence>
<reference evidence="2 3" key="1">
    <citation type="journal article" date="2006" name="Nature">
        <title>Insights from the genome of the biotrophic fungal plant pathogen Ustilago maydis.</title>
        <authorList>
            <person name="Kamper J."/>
            <person name="Kahmann R."/>
            <person name="Bolker M."/>
            <person name="Ma L.J."/>
            <person name="Brefort T."/>
            <person name="Saville B.J."/>
            <person name="Banuett F."/>
            <person name="Kronstad J.W."/>
            <person name="Gold S.E."/>
            <person name="Muller O."/>
            <person name="Perlin M.H."/>
            <person name="Wosten H.A."/>
            <person name="de Vries R."/>
            <person name="Ruiz-Herrera J."/>
            <person name="Reynaga-Pena C.G."/>
            <person name="Snetselaar K."/>
            <person name="McCann M."/>
            <person name="Perez-Martin J."/>
            <person name="Feldbrugge M."/>
            <person name="Basse C.W."/>
            <person name="Steinberg G."/>
            <person name="Ibeas J.I."/>
            <person name="Holloman W."/>
            <person name="Guzman P."/>
            <person name="Farman M."/>
            <person name="Stajich J.E."/>
            <person name="Sentandreu R."/>
            <person name="Gonzalez-Prieto J.M."/>
            <person name="Kennell J.C."/>
            <person name="Molina L."/>
            <person name="Schirawski J."/>
            <person name="Mendoza-Mendoza A."/>
            <person name="Greilinger D."/>
            <person name="Munch K."/>
            <person name="Rossel N."/>
            <person name="Scherer M."/>
            <person name="Vranes M."/>
            <person name="Ladendorf O."/>
            <person name="Vincon V."/>
            <person name="Fuchs U."/>
            <person name="Sandrock B."/>
            <person name="Meng S."/>
            <person name="Ho E.C."/>
            <person name="Cahill M.J."/>
            <person name="Boyce K.J."/>
            <person name="Klose J."/>
            <person name="Klosterman S.J."/>
            <person name="Deelstra H.J."/>
            <person name="Ortiz-Castellanos L."/>
            <person name="Li W."/>
            <person name="Sanchez-Alonso P."/>
            <person name="Schreier P.H."/>
            <person name="Hauser-Hahn I."/>
            <person name="Vaupel M."/>
            <person name="Koopmann E."/>
            <person name="Friedrich G."/>
            <person name="Voss H."/>
            <person name="Schluter T."/>
            <person name="Margolis J."/>
            <person name="Platt D."/>
            <person name="Swimmer C."/>
            <person name="Gnirke A."/>
            <person name="Chen F."/>
            <person name="Vysotskaia V."/>
            <person name="Mannhaupt G."/>
            <person name="Guldener U."/>
            <person name="Munsterkotter M."/>
            <person name="Haase D."/>
            <person name="Oesterheld M."/>
            <person name="Mewes H.W."/>
            <person name="Mauceli E.W."/>
            <person name="DeCaprio D."/>
            <person name="Wade C.M."/>
            <person name="Butler J."/>
            <person name="Young S."/>
            <person name="Jaffe D.B."/>
            <person name="Calvo S."/>
            <person name="Nusbaum C."/>
            <person name="Galagan J."/>
            <person name="Birren B.W."/>
        </authorList>
    </citation>
    <scope>NUCLEOTIDE SEQUENCE [LARGE SCALE GENOMIC DNA]</scope>
    <source>
        <strain evidence="3">DSM 14603 / FGSC 9021 / UM521</strain>
    </source>
</reference>
<name>A0A0D1EB97_MYCMD</name>
<dbReference type="Proteomes" id="UP000000561">
    <property type="component" value="Chromosome 1"/>
</dbReference>
<accession>A0A0D1EB97</accession>
<feature type="region of interest" description="Disordered" evidence="1">
    <location>
        <begin position="1"/>
        <end position="21"/>
    </location>
</feature>
<dbReference type="KEGG" id="uma:UMAG_00052"/>
<dbReference type="InParanoid" id="A0A0D1EB97"/>
<sequence>MKEPQDRRAVESDDTESLASDDVPLAVIRPKLVELLEREAKGIFAYEAKHPPDDSEPPIHFSASKEEIMRPILQARALLGADTDDTDEIDDNLSLLIAALAKEAQELLQIRSREQSRGKTVRELFRDHVQETRQAIVELVSQIDDISKIVESCVGSIHSPRLS</sequence>
<keyword evidence="3" id="KW-1185">Reference proteome</keyword>
<gene>
    <name evidence="2" type="ORF">UMAG_00052</name>
</gene>
<evidence type="ECO:0000256" key="1">
    <source>
        <dbReference type="SAM" id="MobiDB-lite"/>
    </source>
</evidence>
<evidence type="ECO:0000313" key="2">
    <source>
        <dbReference type="EMBL" id="KIS71610.1"/>
    </source>
</evidence>
<dbReference type="VEuPathDB" id="FungiDB:UMAG_00052"/>
<proteinExistence type="predicted"/>